<evidence type="ECO:0000256" key="2">
    <source>
        <dbReference type="ARBA" id="ARBA00022786"/>
    </source>
</evidence>
<dbReference type="PANTHER" id="PTHR11932">
    <property type="entry name" value="CULLIN"/>
    <property type="match status" value="1"/>
</dbReference>
<dbReference type="InterPro" id="IPR001373">
    <property type="entry name" value="Cullin_N"/>
</dbReference>
<name>A0AAN4ZSZ9_9BILA</name>
<evidence type="ECO:0000259" key="3">
    <source>
        <dbReference type="Pfam" id="PF00888"/>
    </source>
</evidence>
<dbReference type="Pfam" id="PF00888">
    <property type="entry name" value="Cullin"/>
    <property type="match status" value="1"/>
</dbReference>
<dbReference type="InterPro" id="IPR016159">
    <property type="entry name" value="Cullin_repeat-like_dom_sf"/>
</dbReference>
<organism evidence="4 5">
    <name type="scientific">Pristionchus mayeri</name>
    <dbReference type="NCBI Taxonomy" id="1317129"/>
    <lineage>
        <taxon>Eukaryota</taxon>
        <taxon>Metazoa</taxon>
        <taxon>Ecdysozoa</taxon>
        <taxon>Nematoda</taxon>
        <taxon>Chromadorea</taxon>
        <taxon>Rhabditida</taxon>
        <taxon>Rhabditina</taxon>
        <taxon>Diplogasteromorpha</taxon>
        <taxon>Diplogasteroidea</taxon>
        <taxon>Neodiplogasteridae</taxon>
        <taxon>Pristionchus</taxon>
    </lineage>
</organism>
<dbReference type="Proteomes" id="UP001328107">
    <property type="component" value="Unassembled WGS sequence"/>
</dbReference>
<dbReference type="Gene3D" id="1.20.1310.10">
    <property type="entry name" value="Cullin Repeats"/>
    <property type="match status" value="1"/>
</dbReference>
<dbReference type="SUPFAM" id="SSF74788">
    <property type="entry name" value="Cullin repeat-like"/>
    <property type="match status" value="1"/>
</dbReference>
<proteinExistence type="inferred from homology"/>
<keyword evidence="2" id="KW-0833">Ubl conjugation pathway</keyword>
<evidence type="ECO:0000313" key="4">
    <source>
        <dbReference type="EMBL" id="GMR43210.1"/>
    </source>
</evidence>
<sequence>MAQCLSPDEIWSEIETVLEQVFRQEHIEQTTYLKTYTNVYNFCTSTDTGESQADLYRRVTTFLKNHVEQIKRECDARKGEDLLTFFTEQYDIFKYGDKVLDGMFAFLNLHWITAQIQEHKEKGILTIHKLALKTWKELLLEGLHEKIVAAVVELSDQNQEDYVSTHTLLKKVDDCFVELELKEIAAEISSESEEKIKDQTVEI</sequence>
<comment type="similarity">
    <text evidence="1">Belongs to the cullin family.</text>
</comment>
<reference evidence="5" key="1">
    <citation type="submission" date="2022-10" db="EMBL/GenBank/DDBJ databases">
        <title>Genome assembly of Pristionchus species.</title>
        <authorList>
            <person name="Yoshida K."/>
            <person name="Sommer R.J."/>
        </authorList>
    </citation>
    <scope>NUCLEOTIDE SEQUENCE [LARGE SCALE GENOMIC DNA]</scope>
    <source>
        <strain evidence="5">RS5460</strain>
    </source>
</reference>
<dbReference type="AlphaFoldDB" id="A0AAN4ZSZ9"/>
<accession>A0AAN4ZSZ9</accession>
<evidence type="ECO:0000313" key="5">
    <source>
        <dbReference type="Proteomes" id="UP001328107"/>
    </source>
</evidence>
<evidence type="ECO:0000256" key="1">
    <source>
        <dbReference type="ARBA" id="ARBA00006019"/>
    </source>
</evidence>
<protein>
    <recommendedName>
        <fullName evidence="3">Cullin N-terminal domain-containing protein</fullName>
    </recommendedName>
</protein>
<feature type="domain" description="Cullin N-terminal" evidence="3">
    <location>
        <begin position="11"/>
        <end position="182"/>
    </location>
</feature>
<keyword evidence="5" id="KW-1185">Reference proteome</keyword>
<dbReference type="InterPro" id="IPR045093">
    <property type="entry name" value="Cullin"/>
</dbReference>
<comment type="caution">
    <text evidence="4">The sequence shown here is derived from an EMBL/GenBank/DDBJ whole genome shotgun (WGS) entry which is preliminary data.</text>
</comment>
<gene>
    <name evidence="4" type="ORF">PMAYCL1PPCAC_13405</name>
</gene>
<dbReference type="EMBL" id="BTRK01000003">
    <property type="protein sequence ID" value="GMR43210.1"/>
    <property type="molecule type" value="Genomic_DNA"/>
</dbReference>